<comment type="function">
    <text evidence="8">Regulator of the tubulin polyglutamylase complex (TPGC) that controls cytoskeletal organization, nuclear shape, and cilium disassembly by balancing microtubule and actin assembly. Regulates the assembly and stability of the TPGC and thereby modulates polyglutamylation of the microtubule, which antagonizes MAP4 binding.</text>
</comment>
<organism evidence="10 11">
    <name type="scientific">Mola mola</name>
    <name type="common">Ocean sunfish</name>
    <name type="synonym">Tetraodon mola</name>
    <dbReference type="NCBI Taxonomy" id="94237"/>
    <lineage>
        <taxon>Eukaryota</taxon>
        <taxon>Metazoa</taxon>
        <taxon>Chordata</taxon>
        <taxon>Craniata</taxon>
        <taxon>Vertebrata</taxon>
        <taxon>Euteleostomi</taxon>
        <taxon>Actinopterygii</taxon>
        <taxon>Neopterygii</taxon>
        <taxon>Teleostei</taxon>
        <taxon>Neoteleostei</taxon>
        <taxon>Acanthomorphata</taxon>
        <taxon>Eupercaria</taxon>
        <taxon>Tetraodontiformes</taxon>
        <taxon>Molidae</taxon>
        <taxon>Mola</taxon>
    </lineage>
</organism>
<evidence type="ECO:0000256" key="5">
    <source>
        <dbReference type="ARBA" id="ARBA00023212"/>
    </source>
</evidence>
<dbReference type="STRING" id="94237.ENSMMOP00000001022"/>
<feature type="compositionally biased region" description="Basic residues" evidence="9">
    <location>
        <begin position="304"/>
        <end position="314"/>
    </location>
</feature>
<feature type="compositionally biased region" description="Acidic residues" evidence="9">
    <location>
        <begin position="319"/>
        <end position="332"/>
    </location>
</feature>
<keyword evidence="3" id="KW-0597">Phosphoprotein</keyword>
<keyword evidence="11" id="KW-1185">Reference proteome</keyword>
<evidence type="ECO:0000256" key="7">
    <source>
        <dbReference type="ARBA" id="ARBA00033769"/>
    </source>
</evidence>
<evidence type="ECO:0000256" key="4">
    <source>
        <dbReference type="ARBA" id="ARBA00022701"/>
    </source>
</evidence>
<dbReference type="PANTHER" id="PTHR34252:SF1">
    <property type="entry name" value="CENTRIOLAR SATELLITE-ASSOCIATED TUBULIN POLYGLUTAMYLASE COMPLEX REGULATOR 1"/>
    <property type="match status" value="1"/>
</dbReference>
<feature type="compositionally biased region" description="Low complexity" evidence="9">
    <location>
        <begin position="284"/>
        <end position="293"/>
    </location>
</feature>
<feature type="compositionally biased region" description="Basic and acidic residues" evidence="9">
    <location>
        <begin position="188"/>
        <end position="198"/>
    </location>
</feature>
<evidence type="ECO:0000256" key="2">
    <source>
        <dbReference type="ARBA" id="ARBA00022490"/>
    </source>
</evidence>
<dbReference type="GO" id="GO:0005874">
    <property type="term" value="C:microtubule"/>
    <property type="evidence" value="ECO:0007669"/>
    <property type="project" value="UniProtKB-KW"/>
</dbReference>
<evidence type="ECO:0000256" key="3">
    <source>
        <dbReference type="ARBA" id="ARBA00022553"/>
    </source>
</evidence>
<comment type="similarity">
    <text evidence="6">Belongs to the CSTPP1 family.</text>
</comment>
<dbReference type="GO" id="GO:0034451">
    <property type="term" value="C:centriolar satellite"/>
    <property type="evidence" value="ECO:0007669"/>
    <property type="project" value="UniProtKB-SubCell"/>
</dbReference>
<comment type="subcellular location">
    <subcellularLocation>
        <location evidence="1">Cytoplasm</location>
        <location evidence="1">Cytoskeleton</location>
        <location evidence="1">Microtubule organizing center</location>
        <location evidence="1">Centrosome</location>
        <location evidence="1">Centriolar satellite</location>
    </subcellularLocation>
</comment>
<dbReference type="InterPro" id="IPR038968">
    <property type="entry name" value="CSTPP1"/>
</dbReference>
<reference evidence="10" key="2">
    <citation type="submission" date="2025-09" db="UniProtKB">
        <authorList>
            <consortium name="Ensembl"/>
        </authorList>
    </citation>
    <scope>IDENTIFICATION</scope>
</reference>
<dbReference type="AlphaFoldDB" id="A0A3Q3VRK6"/>
<accession>A0A3Q3VRK6</accession>
<evidence type="ECO:0000256" key="1">
    <source>
        <dbReference type="ARBA" id="ARBA00004607"/>
    </source>
</evidence>
<reference evidence="10" key="1">
    <citation type="submission" date="2025-08" db="UniProtKB">
        <authorList>
            <consortium name="Ensembl"/>
        </authorList>
    </citation>
    <scope>IDENTIFICATION</scope>
</reference>
<keyword evidence="5" id="KW-0206">Cytoskeleton</keyword>
<name>A0A3Q3VRK6_MOLML</name>
<evidence type="ECO:0000313" key="10">
    <source>
        <dbReference type="Ensembl" id="ENSMMOP00000001022.1"/>
    </source>
</evidence>
<sequence length="332" mass="38148">TKMNRFNCTSDVHEYLGIAVLFYLSDAVTHLLEHKEEYTQFGVIRYFAEYFSSVKNSNHVLFREHNYVRATPHNRASFIRVFWRCYRQIGKNGDLLSMVEYRSLLQLLCPDFPAEMVQSAARIVLMDDTIDCVMSFSDFLYAFQLQFYYHEFLDNVLVIYKDLLAGKGPDIVIVPTSMSTKHPPSVPTEERNREEQHQDGVEASTLAQCIDALCDMFKCSHPPRSCMRDTLKQTDKVSYYNFLMSLAKHERIHQTIGALPSKTELLIDPELDQELEKLIAKISVSPSSNSSGSAVGLKEVQRKASPRRNFHNRRKMDVESDGSTEETDSSEN</sequence>
<protein>
    <recommendedName>
        <fullName evidence="7">Centriolar satellite-associated tubulin polyglutamylase complex regulator 1</fullName>
    </recommendedName>
</protein>
<evidence type="ECO:0000256" key="8">
    <source>
        <dbReference type="ARBA" id="ARBA00045673"/>
    </source>
</evidence>
<dbReference type="Ensembl" id="ENSMMOT00000001045.1">
    <property type="protein sequence ID" value="ENSMMOP00000001022.1"/>
    <property type="gene ID" value="ENSMMOG00000000843.1"/>
</dbReference>
<proteinExistence type="inferred from homology"/>
<evidence type="ECO:0000313" key="11">
    <source>
        <dbReference type="Proteomes" id="UP000261620"/>
    </source>
</evidence>
<evidence type="ECO:0000256" key="9">
    <source>
        <dbReference type="SAM" id="MobiDB-lite"/>
    </source>
</evidence>
<keyword evidence="4" id="KW-0493">Microtubule</keyword>
<dbReference type="OMA" id="KATPHNR"/>
<feature type="region of interest" description="Disordered" evidence="9">
    <location>
        <begin position="284"/>
        <end position="332"/>
    </location>
</feature>
<dbReference type="PANTHER" id="PTHR34252">
    <property type="entry name" value="UPF0705 PROTEIN C11ORF49"/>
    <property type="match status" value="1"/>
</dbReference>
<feature type="region of interest" description="Disordered" evidence="9">
    <location>
        <begin position="178"/>
        <end position="198"/>
    </location>
</feature>
<evidence type="ECO:0000256" key="6">
    <source>
        <dbReference type="ARBA" id="ARBA00033750"/>
    </source>
</evidence>
<keyword evidence="2" id="KW-0963">Cytoplasm</keyword>
<dbReference type="Proteomes" id="UP000261620">
    <property type="component" value="Unplaced"/>
</dbReference>